<protein>
    <recommendedName>
        <fullName evidence="4">RRM domain-containing protein</fullName>
    </recommendedName>
</protein>
<feature type="compositionally biased region" description="Gly residues" evidence="3">
    <location>
        <begin position="326"/>
        <end position="349"/>
    </location>
</feature>
<accession>A0A5N6NQ71</accession>
<gene>
    <name evidence="5" type="ORF">E3N88_19910</name>
</gene>
<keyword evidence="6" id="KW-1185">Reference proteome</keyword>
<evidence type="ECO:0000256" key="2">
    <source>
        <dbReference type="PROSITE-ProRule" id="PRU00176"/>
    </source>
</evidence>
<proteinExistence type="inferred from homology"/>
<feature type="compositionally biased region" description="Basic and acidic residues" evidence="3">
    <location>
        <begin position="515"/>
        <end position="540"/>
    </location>
</feature>
<organism evidence="5 6">
    <name type="scientific">Mikania micrantha</name>
    <name type="common">bitter vine</name>
    <dbReference type="NCBI Taxonomy" id="192012"/>
    <lineage>
        <taxon>Eukaryota</taxon>
        <taxon>Viridiplantae</taxon>
        <taxon>Streptophyta</taxon>
        <taxon>Embryophyta</taxon>
        <taxon>Tracheophyta</taxon>
        <taxon>Spermatophyta</taxon>
        <taxon>Magnoliopsida</taxon>
        <taxon>eudicotyledons</taxon>
        <taxon>Gunneridae</taxon>
        <taxon>Pentapetalae</taxon>
        <taxon>asterids</taxon>
        <taxon>campanulids</taxon>
        <taxon>Asterales</taxon>
        <taxon>Asteraceae</taxon>
        <taxon>Asteroideae</taxon>
        <taxon>Heliantheae alliance</taxon>
        <taxon>Eupatorieae</taxon>
        <taxon>Mikania</taxon>
    </lineage>
</organism>
<dbReference type="SUPFAM" id="SSF54928">
    <property type="entry name" value="RNA-binding domain, RBD"/>
    <property type="match status" value="1"/>
</dbReference>
<dbReference type="OrthoDB" id="439808at2759"/>
<dbReference type="PANTHER" id="PTHR23204">
    <property type="entry name" value="CLEAVAGE AND POLYADENYLATION SPECIFIC FACTOR"/>
    <property type="match status" value="1"/>
</dbReference>
<feature type="compositionally biased region" description="Gly residues" evidence="3">
    <location>
        <begin position="358"/>
        <end position="369"/>
    </location>
</feature>
<comment type="caution">
    <text evidence="5">The sequence shown here is derived from an EMBL/GenBank/DDBJ whole genome shotgun (WGS) entry which is preliminary data.</text>
</comment>
<comment type="similarity">
    <text evidence="1">Belongs to the RRM CPSF6/7 family.</text>
</comment>
<evidence type="ECO:0000256" key="1">
    <source>
        <dbReference type="ARBA" id="ARBA00006265"/>
    </source>
</evidence>
<keyword evidence="2" id="KW-0694">RNA-binding</keyword>
<dbReference type="SMART" id="SM00360">
    <property type="entry name" value="RRM"/>
    <property type="match status" value="1"/>
</dbReference>
<reference evidence="5 6" key="1">
    <citation type="submission" date="2019-05" db="EMBL/GenBank/DDBJ databases">
        <title>Mikania micrantha, genome provides insights into the molecular mechanism of rapid growth.</title>
        <authorList>
            <person name="Liu B."/>
        </authorList>
    </citation>
    <scope>NUCLEOTIDE SEQUENCE [LARGE SCALE GENOMIC DNA]</scope>
    <source>
        <strain evidence="5">NLD-2019</strain>
        <tissue evidence="5">Leaf</tissue>
    </source>
</reference>
<feature type="compositionally biased region" description="Basic and acidic residues" evidence="3">
    <location>
        <begin position="471"/>
        <end position="482"/>
    </location>
</feature>
<dbReference type="GO" id="GO:0005634">
    <property type="term" value="C:nucleus"/>
    <property type="evidence" value="ECO:0007669"/>
    <property type="project" value="UniProtKB-SubCell"/>
</dbReference>
<evidence type="ECO:0000256" key="3">
    <source>
        <dbReference type="SAM" id="MobiDB-lite"/>
    </source>
</evidence>
<dbReference type="AlphaFoldDB" id="A0A5N6NQ71"/>
<feature type="region of interest" description="Disordered" evidence="3">
    <location>
        <begin position="552"/>
        <end position="615"/>
    </location>
</feature>
<dbReference type="EMBL" id="SZYD01000010">
    <property type="protein sequence ID" value="KAD4983239.1"/>
    <property type="molecule type" value="Genomic_DNA"/>
</dbReference>
<feature type="region of interest" description="Disordered" evidence="3">
    <location>
        <begin position="647"/>
        <end position="678"/>
    </location>
</feature>
<dbReference type="CDD" id="cd12372">
    <property type="entry name" value="RRM_CFIm68_CFIm59"/>
    <property type="match status" value="1"/>
</dbReference>
<dbReference type="InterPro" id="IPR035979">
    <property type="entry name" value="RBD_domain_sf"/>
</dbReference>
<feature type="compositionally biased region" description="Low complexity" evidence="3">
    <location>
        <begin position="649"/>
        <end position="677"/>
    </location>
</feature>
<feature type="region of interest" description="Disordered" evidence="3">
    <location>
        <begin position="161"/>
        <end position="188"/>
    </location>
</feature>
<feature type="compositionally biased region" description="Basic and acidic residues" evidence="3">
    <location>
        <begin position="563"/>
        <end position="577"/>
    </location>
</feature>
<dbReference type="Pfam" id="PF00076">
    <property type="entry name" value="RRM_1"/>
    <property type="match status" value="1"/>
</dbReference>
<dbReference type="Gene3D" id="3.30.70.330">
    <property type="match status" value="1"/>
</dbReference>
<feature type="compositionally biased region" description="Low complexity" evidence="3">
    <location>
        <begin position="454"/>
        <end position="463"/>
    </location>
</feature>
<evidence type="ECO:0000259" key="4">
    <source>
        <dbReference type="PROSITE" id="PS50102"/>
    </source>
</evidence>
<dbReference type="InterPro" id="IPR000504">
    <property type="entry name" value="RRM_dom"/>
</dbReference>
<dbReference type="GO" id="GO:0006397">
    <property type="term" value="P:mRNA processing"/>
    <property type="evidence" value="ECO:0007669"/>
    <property type="project" value="UniProtKB-KW"/>
</dbReference>
<sequence>MAEEQLDFGDEEFGGSQKMQYHGDGAIPALADDEIVGEDDEYDDLYNDVNVGENFLQMQRAELLSSSNVGNGNFHDQKPNVLEARPETQPESMPQDLNTSIPKPVYPGTGLNKEGLAVDLLQKRMVPQVSNDTGFHGPQNSLVEPVPGPVRNEPGPVLNSNSGHDPAGVGGPPIPGHQMGVNQVRPPTENGATTLFVGELHWWTTDAELENVLSQYGRVKEIKFFDERASGKSKGYCQVDFYDSSSAAACKDGMNGYVFNGRPCVVAFASPQTIRQMGASYGNKNQGPPAQFQGEQPGRRPVNDMAGRGGGNNFSGGDAGRNYGRGNWGRGGGQGGMNRGNMRGRGGMGPKNVSTPGFGSGPAGGGYPGPAFGGPGGFMHPQGMMGGGFDPTYMGRGAGYGGFPGSGFPGMMPQFPGVNTMGLAGVAPHVNPAFFGRGMGGGGMGMMGAGGMEGPQAGMWGDTSMGGGWGGEEHGQGQRTRESSYGGEDGGSEYGYGGGEASHEKVTATRSNAASREKEREWSGNSEKKHREERDQSDRYRYDKDYKYKEEKDGYRDHHRSKDRTTGYEEDWDRDHGGQSSTRSRSRSRAMPVEDERRHHRSRSREADYGKRRRVRNHLQDLKMAGAAGDAASNAASEVGGAVAGGPAGSPDAGAAGAPDVGGAAGGATSAAGPAEGDAPSFKASGIYAIIAALVVVGGFF</sequence>
<feature type="domain" description="RRM" evidence="4">
    <location>
        <begin position="193"/>
        <end position="271"/>
    </location>
</feature>
<feature type="compositionally biased region" description="Gly residues" evidence="3">
    <location>
        <begin position="307"/>
        <end position="319"/>
    </location>
</feature>
<feature type="region of interest" description="Disordered" evidence="3">
    <location>
        <begin position="281"/>
        <end position="369"/>
    </location>
</feature>
<evidence type="ECO:0000313" key="5">
    <source>
        <dbReference type="EMBL" id="KAD4983239.1"/>
    </source>
</evidence>
<feature type="compositionally biased region" description="Acidic residues" evidence="3">
    <location>
        <begin position="1"/>
        <end position="13"/>
    </location>
</feature>
<dbReference type="Proteomes" id="UP000326396">
    <property type="component" value="Linkage Group LG18"/>
</dbReference>
<dbReference type="GO" id="GO:0003723">
    <property type="term" value="F:RNA binding"/>
    <property type="evidence" value="ECO:0007669"/>
    <property type="project" value="UniProtKB-UniRule"/>
</dbReference>
<feature type="region of interest" description="Disordered" evidence="3">
    <location>
        <begin position="1"/>
        <end position="21"/>
    </location>
</feature>
<name>A0A5N6NQ71_9ASTR</name>
<feature type="compositionally biased region" description="Gly residues" evidence="3">
    <location>
        <begin position="487"/>
        <end position="500"/>
    </location>
</feature>
<evidence type="ECO:0000313" key="6">
    <source>
        <dbReference type="Proteomes" id="UP000326396"/>
    </source>
</evidence>
<feature type="region of interest" description="Disordered" evidence="3">
    <location>
        <begin position="453"/>
        <end position="540"/>
    </location>
</feature>
<dbReference type="InterPro" id="IPR034772">
    <property type="entry name" value="CPSF6/7"/>
</dbReference>
<dbReference type="PROSITE" id="PS50102">
    <property type="entry name" value="RRM"/>
    <property type="match status" value="1"/>
</dbReference>
<dbReference type="InterPro" id="IPR012677">
    <property type="entry name" value="Nucleotide-bd_a/b_plait_sf"/>
</dbReference>